<reference evidence="1 2" key="1">
    <citation type="journal article" date="2019" name="Commun. Biol.">
        <title>The bagworm genome reveals a unique fibroin gene that provides high tensile strength.</title>
        <authorList>
            <person name="Kono N."/>
            <person name="Nakamura H."/>
            <person name="Ohtoshi R."/>
            <person name="Tomita M."/>
            <person name="Numata K."/>
            <person name="Arakawa K."/>
        </authorList>
    </citation>
    <scope>NUCLEOTIDE SEQUENCE [LARGE SCALE GENOMIC DNA]</scope>
</reference>
<evidence type="ECO:0000313" key="1">
    <source>
        <dbReference type="EMBL" id="GBP05132.1"/>
    </source>
</evidence>
<dbReference type="Proteomes" id="UP000299102">
    <property type="component" value="Unassembled WGS sequence"/>
</dbReference>
<proteinExistence type="predicted"/>
<name>A0A4C1SSN0_EUMVA</name>
<comment type="caution">
    <text evidence="1">The sequence shown here is derived from an EMBL/GenBank/DDBJ whole genome shotgun (WGS) entry which is preliminary data.</text>
</comment>
<keyword evidence="2" id="KW-1185">Reference proteome</keyword>
<organism evidence="1 2">
    <name type="scientific">Eumeta variegata</name>
    <name type="common">Bagworm moth</name>
    <name type="synonym">Eumeta japonica</name>
    <dbReference type="NCBI Taxonomy" id="151549"/>
    <lineage>
        <taxon>Eukaryota</taxon>
        <taxon>Metazoa</taxon>
        <taxon>Ecdysozoa</taxon>
        <taxon>Arthropoda</taxon>
        <taxon>Hexapoda</taxon>
        <taxon>Insecta</taxon>
        <taxon>Pterygota</taxon>
        <taxon>Neoptera</taxon>
        <taxon>Endopterygota</taxon>
        <taxon>Lepidoptera</taxon>
        <taxon>Glossata</taxon>
        <taxon>Ditrysia</taxon>
        <taxon>Tineoidea</taxon>
        <taxon>Psychidae</taxon>
        <taxon>Oiketicinae</taxon>
        <taxon>Eumeta</taxon>
    </lineage>
</organism>
<sequence length="126" mass="14937">MLCTRSRRSCMKLNIGECQRQRSKRDMQRSYHAEIYKSLSIRLGNRRQFMSYIIVYLRNNMFSIVPEHSHLHFDLTQGSGLLILWTGYTTCPLFGLLSDLRRAVATSALDRRYETSRRKKQLQTFL</sequence>
<accession>A0A4C1SSN0</accession>
<protein>
    <submittedName>
        <fullName evidence="1">Uncharacterized protein</fullName>
    </submittedName>
</protein>
<dbReference type="AlphaFoldDB" id="A0A4C1SSN0"/>
<gene>
    <name evidence="1" type="ORF">EVAR_71259_1</name>
</gene>
<dbReference type="EMBL" id="BGZK01003863">
    <property type="protein sequence ID" value="GBP05132.1"/>
    <property type="molecule type" value="Genomic_DNA"/>
</dbReference>
<evidence type="ECO:0000313" key="2">
    <source>
        <dbReference type="Proteomes" id="UP000299102"/>
    </source>
</evidence>